<dbReference type="Proteomes" id="UP000184232">
    <property type="component" value="Unassembled WGS sequence"/>
</dbReference>
<dbReference type="InterPro" id="IPR036641">
    <property type="entry name" value="HPT_dom_sf"/>
</dbReference>
<dbReference type="SUPFAM" id="SSF47226">
    <property type="entry name" value="Histidine-containing phosphotransfer domain, HPT domain"/>
    <property type="match status" value="1"/>
</dbReference>
<evidence type="ECO:0000259" key="2">
    <source>
        <dbReference type="PROSITE" id="PS50894"/>
    </source>
</evidence>
<accession>A0A1M6KAU8</accession>
<dbReference type="Gene3D" id="1.20.120.160">
    <property type="entry name" value="HPT domain"/>
    <property type="match status" value="1"/>
</dbReference>
<gene>
    <name evidence="3" type="ORF">SAMN05444337_2234</name>
</gene>
<keyword evidence="4" id="KW-1185">Reference proteome</keyword>
<dbReference type="GO" id="GO:0000160">
    <property type="term" value="P:phosphorelay signal transduction system"/>
    <property type="evidence" value="ECO:0007669"/>
    <property type="project" value="InterPro"/>
</dbReference>
<dbReference type="STRING" id="683124.SAMN05444337_2234"/>
<name>A0A1M6KAU8_9FLAO</name>
<evidence type="ECO:0000313" key="4">
    <source>
        <dbReference type="Proteomes" id="UP000184232"/>
    </source>
</evidence>
<feature type="modified residue" description="Phosphohistidine" evidence="1">
    <location>
        <position position="56"/>
    </location>
</feature>
<dbReference type="PROSITE" id="PS50894">
    <property type="entry name" value="HPT"/>
    <property type="match status" value="1"/>
</dbReference>
<proteinExistence type="predicted"/>
<dbReference type="GO" id="GO:0004672">
    <property type="term" value="F:protein kinase activity"/>
    <property type="evidence" value="ECO:0007669"/>
    <property type="project" value="UniProtKB-ARBA"/>
</dbReference>
<evidence type="ECO:0000313" key="3">
    <source>
        <dbReference type="EMBL" id="SHJ56019.1"/>
    </source>
</evidence>
<dbReference type="RefSeq" id="WP_072785039.1">
    <property type="nucleotide sequence ID" value="NZ_CP045292.1"/>
</dbReference>
<evidence type="ECO:0000256" key="1">
    <source>
        <dbReference type="PROSITE-ProRule" id="PRU00110"/>
    </source>
</evidence>
<dbReference type="OrthoDB" id="7478530at2"/>
<sequence length="115" mass="13449">MALQYNLPKVYEISENDIDFAYQIVNLFLEEVPAEIKSMKVGIEEKDFTRVYTSAHKIKPSLDLLGMDLAYDENIEIMSWAKSQGKRKEIKDTYKSLRERINLAIKELKKDFKLA</sequence>
<protein>
    <submittedName>
        <fullName evidence="3">HPt (Histidine-containing phosphotransfer) domain-containing protein</fullName>
    </submittedName>
</protein>
<dbReference type="AlphaFoldDB" id="A0A1M6KAU8"/>
<dbReference type="EMBL" id="FQZH01000004">
    <property type="protein sequence ID" value="SHJ56019.1"/>
    <property type="molecule type" value="Genomic_DNA"/>
</dbReference>
<reference evidence="4" key="1">
    <citation type="submission" date="2016-11" db="EMBL/GenBank/DDBJ databases">
        <authorList>
            <person name="Varghese N."/>
            <person name="Submissions S."/>
        </authorList>
    </citation>
    <scope>NUCLEOTIDE SEQUENCE [LARGE SCALE GENOMIC DNA]</scope>
    <source>
        <strain evidence="4">DSM 22807</strain>
    </source>
</reference>
<feature type="domain" description="HPt" evidence="2">
    <location>
        <begin position="17"/>
        <end position="115"/>
    </location>
</feature>
<dbReference type="InterPro" id="IPR008207">
    <property type="entry name" value="Sig_transdc_His_kin_Hpt_dom"/>
</dbReference>
<organism evidence="3 4">
    <name type="scientific">Flavobacterium haoranii</name>
    <dbReference type="NCBI Taxonomy" id="683124"/>
    <lineage>
        <taxon>Bacteria</taxon>
        <taxon>Pseudomonadati</taxon>
        <taxon>Bacteroidota</taxon>
        <taxon>Flavobacteriia</taxon>
        <taxon>Flavobacteriales</taxon>
        <taxon>Flavobacteriaceae</taxon>
        <taxon>Flavobacterium</taxon>
    </lineage>
</organism>
<keyword evidence="1" id="KW-0597">Phosphoprotein</keyword>